<proteinExistence type="predicted"/>
<evidence type="ECO:0000259" key="2">
    <source>
        <dbReference type="Pfam" id="PF07848"/>
    </source>
</evidence>
<evidence type="ECO:0000259" key="4">
    <source>
        <dbReference type="Pfam" id="PF20803"/>
    </source>
</evidence>
<feature type="compositionally biased region" description="Basic and acidic residues" evidence="1">
    <location>
        <begin position="310"/>
        <end position="336"/>
    </location>
</feature>
<gene>
    <name evidence="5" type="ORF">GCM10011492_13250</name>
</gene>
<reference evidence="5" key="1">
    <citation type="journal article" date="2014" name="Int. J. Syst. Evol. Microbiol.">
        <title>Complete genome sequence of Corynebacterium casei LMG S-19264T (=DSM 44701T), isolated from a smear-ripened cheese.</title>
        <authorList>
            <consortium name="US DOE Joint Genome Institute (JGI-PGF)"/>
            <person name="Walter F."/>
            <person name="Albersmeier A."/>
            <person name="Kalinowski J."/>
            <person name="Ruckert C."/>
        </authorList>
    </citation>
    <scope>NUCLEOTIDE SEQUENCE</scope>
    <source>
        <strain evidence="5">CGMCC 1.15085</strain>
    </source>
</reference>
<organism evidence="5 6">
    <name type="scientific">Flexivirga endophytica</name>
    <dbReference type="NCBI Taxonomy" id="1849103"/>
    <lineage>
        <taxon>Bacteria</taxon>
        <taxon>Bacillati</taxon>
        <taxon>Actinomycetota</taxon>
        <taxon>Actinomycetes</taxon>
        <taxon>Micrococcales</taxon>
        <taxon>Dermacoccaceae</taxon>
        <taxon>Flexivirga</taxon>
    </lineage>
</organism>
<dbReference type="InterPro" id="IPR012906">
    <property type="entry name" value="PaaX-like_N"/>
</dbReference>
<sequence length="336" mass="38380">MAGTEPESASFPRPRRGPEPQRLLTILLGDYWYWRPEPLPSRALVALLAEFEITTVSARAALRRLAERGLVRRTQIGRTTSYGAPTRSTEEIVTRLKELFAADDEEPWDRRWTGVAFSVPEDDRDSRRNLRDDLRLLGFGPVFDALWVHARDRRREAAAVLDRHHVSTSGVFHTEIEGMPGEDIVARAFDLAPAEHRYRRFIEIYEPIRQRMHGGEIAPREALRVRTEMSARWRQAELVDPRLPRELAPAAWPRDAARDCFVDIYDTLGPLAAGRFRQVVAETDTGLAELATFHTFLSVRDLPADGVPPRAEETAHERATRDRNARALRRPGRDDN</sequence>
<dbReference type="EMBL" id="BMHI01000002">
    <property type="protein sequence ID" value="GGB24632.1"/>
    <property type="molecule type" value="Genomic_DNA"/>
</dbReference>
<dbReference type="Proteomes" id="UP000636793">
    <property type="component" value="Unassembled WGS sequence"/>
</dbReference>
<evidence type="ECO:0000313" key="5">
    <source>
        <dbReference type="EMBL" id="GGB24632.1"/>
    </source>
</evidence>
<dbReference type="Gene3D" id="1.20.58.1460">
    <property type="match status" value="1"/>
</dbReference>
<dbReference type="InterPro" id="IPR036388">
    <property type="entry name" value="WH-like_DNA-bd_sf"/>
</dbReference>
<keyword evidence="6" id="KW-1185">Reference proteome</keyword>
<dbReference type="Pfam" id="PF08223">
    <property type="entry name" value="PaaX_C"/>
    <property type="match status" value="1"/>
</dbReference>
<comment type="caution">
    <text evidence="5">The sequence shown here is derived from an EMBL/GenBank/DDBJ whole genome shotgun (WGS) entry which is preliminary data.</text>
</comment>
<dbReference type="InterPro" id="IPR013225">
    <property type="entry name" value="PaaX_C"/>
</dbReference>
<dbReference type="Pfam" id="PF07848">
    <property type="entry name" value="PaaX"/>
    <property type="match status" value="1"/>
</dbReference>
<dbReference type="PANTHER" id="PTHR30319:SF1">
    <property type="entry name" value="TRANSCRIPTIONAL REPRESSOR PAAX"/>
    <property type="match status" value="1"/>
</dbReference>
<evidence type="ECO:0000313" key="6">
    <source>
        <dbReference type="Proteomes" id="UP000636793"/>
    </source>
</evidence>
<dbReference type="InterPro" id="IPR048846">
    <property type="entry name" value="PaaX-like_central"/>
</dbReference>
<feature type="domain" description="Transcriptional repressor PaaX-like C-terminal" evidence="3">
    <location>
        <begin position="189"/>
        <end position="273"/>
    </location>
</feature>
<evidence type="ECO:0008006" key="7">
    <source>
        <dbReference type="Google" id="ProtNLM"/>
    </source>
</evidence>
<evidence type="ECO:0000256" key="1">
    <source>
        <dbReference type="SAM" id="MobiDB-lite"/>
    </source>
</evidence>
<dbReference type="PANTHER" id="PTHR30319">
    <property type="entry name" value="PHENYLACETIC ACID REGULATOR-RELATED TRANSCRIPTIONAL REPRESSOR"/>
    <property type="match status" value="1"/>
</dbReference>
<evidence type="ECO:0000259" key="3">
    <source>
        <dbReference type="Pfam" id="PF08223"/>
    </source>
</evidence>
<dbReference type="RefSeq" id="WP_188836186.1">
    <property type="nucleotide sequence ID" value="NZ_BMHI01000002.1"/>
</dbReference>
<feature type="region of interest" description="Disordered" evidence="1">
    <location>
        <begin position="302"/>
        <end position="336"/>
    </location>
</feature>
<dbReference type="GO" id="GO:0006351">
    <property type="term" value="P:DNA-templated transcription"/>
    <property type="evidence" value="ECO:0007669"/>
    <property type="project" value="TreeGrafter"/>
</dbReference>
<reference evidence="5" key="2">
    <citation type="submission" date="2020-09" db="EMBL/GenBank/DDBJ databases">
        <authorList>
            <person name="Sun Q."/>
            <person name="Zhou Y."/>
        </authorList>
    </citation>
    <scope>NUCLEOTIDE SEQUENCE</scope>
    <source>
        <strain evidence="5">CGMCC 1.15085</strain>
    </source>
</reference>
<feature type="domain" description="Transcriptional repressor PaaX-like N-terminal" evidence="2">
    <location>
        <begin position="26"/>
        <end position="82"/>
    </location>
</feature>
<feature type="domain" description="Transcriptional repressor PaaX-like central Cas2-like" evidence="4">
    <location>
        <begin position="106"/>
        <end position="176"/>
    </location>
</feature>
<dbReference type="AlphaFoldDB" id="A0A916WS63"/>
<dbReference type="Pfam" id="PF20803">
    <property type="entry name" value="PaaX_M"/>
    <property type="match status" value="1"/>
</dbReference>
<protein>
    <recommendedName>
        <fullName evidence="7">PaaX family transcriptional regulator</fullName>
    </recommendedName>
</protein>
<dbReference type="Gene3D" id="1.10.10.10">
    <property type="entry name" value="Winged helix-like DNA-binding domain superfamily/Winged helix DNA-binding domain"/>
    <property type="match status" value="1"/>
</dbReference>
<accession>A0A916WS63</accession>
<dbReference type="Gene3D" id="3.30.70.2650">
    <property type="match status" value="1"/>
</dbReference>
<name>A0A916WS63_9MICO</name>